<dbReference type="EMBL" id="JACSQO010000002">
    <property type="protein sequence ID" value="MBD7943708.1"/>
    <property type="molecule type" value="Genomic_DNA"/>
</dbReference>
<name>A0ABR8R7C8_9BACI</name>
<dbReference type="CDD" id="cd04301">
    <property type="entry name" value="NAT_SF"/>
    <property type="match status" value="2"/>
</dbReference>
<sequence length="315" mass="36836">MKLIAWHVERLDELVNLWNIELGSEFPMRKELFEQNSFHDENVCHEASRIAVDEQDRVIGFIVGKRWQEELSVPMKDKTGWIQVILVHHEYRNQGVGSALLRHAEEALHTAGMHEILLGKDPWHYFPGVPSQSKETWFEKRGYQAFGKEYDMLCRYEDEDTKVLPSFDNVEFSLLNLEDREHFLAFLHRCFPGRWEYEALHYFQRGGTGREFIVLKKENKIIGFSRINDASSPMIAQNVYWAPLFNRELGGIGPLGVDSRERGSGYGIAIVEAAIAFLRSRNIKNIVIDWTGLVDFYRKLDYEVWKGYTSYRKLL</sequence>
<keyword evidence="3" id="KW-1185">Reference proteome</keyword>
<evidence type="ECO:0000313" key="2">
    <source>
        <dbReference type="EMBL" id="MBD7943708.1"/>
    </source>
</evidence>
<dbReference type="Pfam" id="PF00583">
    <property type="entry name" value="Acetyltransf_1"/>
    <property type="match status" value="2"/>
</dbReference>
<feature type="domain" description="N-acetyltransferase" evidence="1">
    <location>
        <begin position="1"/>
        <end position="163"/>
    </location>
</feature>
<proteinExistence type="predicted"/>
<evidence type="ECO:0000259" key="1">
    <source>
        <dbReference type="PROSITE" id="PS51186"/>
    </source>
</evidence>
<dbReference type="Gene3D" id="3.40.630.30">
    <property type="match status" value="2"/>
</dbReference>
<gene>
    <name evidence="2" type="ORF">H9650_06210</name>
</gene>
<dbReference type="Proteomes" id="UP000640786">
    <property type="component" value="Unassembled WGS sequence"/>
</dbReference>
<dbReference type="PANTHER" id="PTHR43072">
    <property type="entry name" value="N-ACETYLTRANSFERASE"/>
    <property type="match status" value="1"/>
</dbReference>
<dbReference type="PROSITE" id="PS51186">
    <property type="entry name" value="GNAT"/>
    <property type="match status" value="2"/>
</dbReference>
<accession>A0ABR8R7C8</accession>
<dbReference type="InterPro" id="IPR000182">
    <property type="entry name" value="GNAT_dom"/>
</dbReference>
<dbReference type="SUPFAM" id="SSF55729">
    <property type="entry name" value="Acyl-CoA N-acyltransferases (Nat)"/>
    <property type="match status" value="2"/>
</dbReference>
<protein>
    <submittedName>
        <fullName evidence="2">GNAT family N-acetyltransferase</fullName>
    </submittedName>
</protein>
<evidence type="ECO:0000313" key="3">
    <source>
        <dbReference type="Proteomes" id="UP000640786"/>
    </source>
</evidence>
<reference evidence="2 3" key="1">
    <citation type="submission" date="2020-08" db="EMBL/GenBank/DDBJ databases">
        <title>A Genomic Blueprint of the Chicken Gut Microbiome.</title>
        <authorList>
            <person name="Gilroy R."/>
            <person name="Ravi A."/>
            <person name="Getino M."/>
            <person name="Pursley I."/>
            <person name="Horton D.L."/>
            <person name="Alikhan N.-F."/>
            <person name="Baker D."/>
            <person name="Gharbi K."/>
            <person name="Hall N."/>
            <person name="Watson M."/>
            <person name="Adriaenssens E.M."/>
            <person name="Foster-Nyarko E."/>
            <person name="Jarju S."/>
            <person name="Secka A."/>
            <person name="Antonio M."/>
            <person name="Oren A."/>
            <person name="Chaudhuri R."/>
            <person name="La Ragione R.M."/>
            <person name="Hildebrand F."/>
            <person name="Pallen M.J."/>
        </authorList>
    </citation>
    <scope>NUCLEOTIDE SEQUENCE [LARGE SCALE GENOMIC DNA]</scope>
    <source>
        <strain evidence="2 3">Sa2BUA9</strain>
    </source>
</reference>
<feature type="domain" description="N-acetyltransferase" evidence="1">
    <location>
        <begin position="170"/>
        <end position="315"/>
    </location>
</feature>
<dbReference type="RefSeq" id="WP_191696812.1">
    <property type="nucleotide sequence ID" value="NZ_JACSQO010000002.1"/>
</dbReference>
<dbReference type="InterPro" id="IPR016181">
    <property type="entry name" value="Acyl_CoA_acyltransferase"/>
</dbReference>
<comment type="caution">
    <text evidence="2">The sequence shown here is derived from an EMBL/GenBank/DDBJ whole genome shotgun (WGS) entry which is preliminary data.</text>
</comment>
<organism evidence="2 3">
    <name type="scientific">Psychrobacillus faecigallinarum</name>
    <dbReference type="NCBI Taxonomy" id="2762235"/>
    <lineage>
        <taxon>Bacteria</taxon>
        <taxon>Bacillati</taxon>
        <taxon>Bacillota</taxon>
        <taxon>Bacilli</taxon>
        <taxon>Bacillales</taxon>
        <taxon>Bacillaceae</taxon>
        <taxon>Psychrobacillus</taxon>
    </lineage>
</organism>